<dbReference type="GO" id="GO:0016020">
    <property type="term" value="C:membrane"/>
    <property type="evidence" value="ECO:0007669"/>
    <property type="project" value="UniProtKB-SubCell"/>
</dbReference>
<dbReference type="Proteomes" id="UP000295611">
    <property type="component" value="Unassembled WGS sequence"/>
</dbReference>
<name>A0A4R7B621_9NEIS</name>
<feature type="transmembrane region" description="Helical" evidence="6">
    <location>
        <begin position="298"/>
        <end position="324"/>
    </location>
</feature>
<gene>
    <name evidence="7" type="ORF">DFP86_106224</name>
</gene>
<dbReference type="Gene3D" id="1.20.1740.10">
    <property type="entry name" value="Amino acid/polyamine transporter I"/>
    <property type="match status" value="1"/>
</dbReference>
<protein>
    <submittedName>
        <fullName evidence="7">Amino acid/polyamine/organocation transporter (APC superfamily)</fullName>
    </submittedName>
</protein>
<accession>A0A4R7B621</accession>
<feature type="transmembrane region" description="Helical" evidence="6">
    <location>
        <begin position="437"/>
        <end position="456"/>
    </location>
</feature>
<dbReference type="Pfam" id="PF13520">
    <property type="entry name" value="AA_permease_2"/>
    <property type="match status" value="1"/>
</dbReference>
<evidence type="ECO:0000313" key="8">
    <source>
        <dbReference type="Proteomes" id="UP000295611"/>
    </source>
</evidence>
<dbReference type="InterPro" id="IPR050598">
    <property type="entry name" value="AminoAcid_Transporter"/>
</dbReference>
<dbReference type="OrthoDB" id="9804700at2"/>
<feature type="transmembrane region" description="Helical" evidence="6">
    <location>
        <begin position="112"/>
        <end position="138"/>
    </location>
</feature>
<feature type="transmembrane region" description="Helical" evidence="6">
    <location>
        <begin position="217"/>
        <end position="235"/>
    </location>
</feature>
<feature type="transmembrane region" description="Helical" evidence="6">
    <location>
        <begin position="81"/>
        <end position="100"/>
    </location>
</feature>
<proteinExistence type="predicted"/>
<feature type="transmembrane region" description="Helical" evidence="6">
    <location>
        <begin position="256"/>
        <end position="278"/>
    </location>
</feature>
<evidence type="ECO:0000256" key="6">
    <source>
        <dbReference type="SAM" id="Phobius"/>
    </source>
</evidence>
<feature type="compositionally biased region" description="Low complexity" evidence="5">
    <location>
        <begin position="1"/>
        <end position="17"/>
    </location>
</feature>
<feature type="region of interest" description="Disordered" evidence="5">
    <location>
        <begin position="1"/>
        <end position="23"/>
    </location>
</feature>
<dbReference type="PANTHER" id="PTHR11785">
    <property type="entry name" value="AMINO ACID TRANSPORTER"/>
    <property type="match status" value="1"/>
</dbReference>
<comment type="caution">
    <text evidence="7">The sequence shown here is derived from an EMBL/GenBank/DDBJ whole genome shotgun (WGS) entry which is preliminary data.</text>
</comment>
<evidence type="ECO:0000256" key="5">
    <source>
        <dbReference type="SAM" id="MobiDB-lite"/>
    </source>
</evidence>
<sequence>MTNTTSAGLASSEAGAGSPPPEAKPHFHRSIGLFPAVAINMIQMCGIGPFITIPTIVAVANGPLAVVGWIVGALLSMADGLVWAELGAAMPGAGGTYLYFREAFQYRTGRLMPFLFVWTAMLTIPLTMSTGIIGFVQYLNFFWPNLTPTQGHLIGLVLTGIVLLALYRRIESIRTLSTAMWVILILALGLTTAAAYSDFHLSLATAIPPGATQASKFFTGLGAGLIIAIYDYAGYNTTAYMGDELKNPGRVMPRSIIISIIAVMCFYLAMNIGVIGTVPWQTVAKSQSVASLVIEQNWGHTAAAIITILILVAAFASVFAGLLGGSRVPFYAARDGVFLSAFGKLHPKHAFPHIALLAMTAVMAVGTFFDLSTVINMLVAVTVILQSIGQVFALVVLRRRQPQLHRPYKQWLYPIPCLVALLGWVFVFYMADTESQALSAAWIGLGLIAFLLWARATRSWPFGPRTVDEVYLERQRQEGTPS</sequence>
<keyword evidence="8" id="KW-1185">Reference proteome</keyword>
<dbReference type="PIRSF" id="PIRSF006060">
    <property type="entry name" value="AA_transporter"/>
    <property type="match status" value="1"/>
</dbReference>
<feature type="transmembrane region" description="Helical" evidence="6">
    <location>
        <begin position="350"/>
        <end position="369"/>
    </location>
</feature>
<keyword evidence="3 6" id="KW-1133">Transmembrane helix</keyword>
<feature type="transmembrane region" description="Helical" evidence="6">
    <location>
        <begin position="50"/>
        <end position="75"/>
    </location>
</feature>
<dbReference type="RefSeq" id="WP_133680449.1">
    <property type="nucleotide sequence ID" value="NZ_SNZP01000006.1"/>
</dbReference>
<dbReference type="InterPro" id="IPR002293">
    <property type="entry name" value="AA/rel_permease1"/>
</dbReference>
<organism evidence="7 8">
    <name type="scientific">Paludibacterium purpuratum</name>
    <dbReference type="NCBI Taxonomy" id="1144873"/>
    <lineage>
        <taxon>Bacteria</taxon>
        <taxon>Pseudomonadati</taxon>
        <taxon>Pseudomonadota</taxon>
        <taxon>Betaproteobacteria</taxon>
        <taxon>Neisseriales</taxon>
        <taxon>Chromobacteriaceae</taxon>
        <taxon>Paludibacterium</taxon>
    </lineage>
</organism>
<feature type="transmembrane region" description="Helical" evidence="6">
    <location>
        <begin position="179"/>
        <end position="197"/>
    </location>
</feature>
<dbReference type="EMBL" id="SNZP01000006">
    <property type="protein sequence ID" value="TDR80081.1"/>
    <property type="molecule type" value="Genomic_DNA"/>
</dbReference>
<comment type="subcellular location">
    <subcellularLocation>
        <location evidence="1">Membrane</location>
        <topology evidence="1">Multi-pass membrane protein</topology>
    </subcellularLocation>
</comment>
<evidence type="ECO:0000256" key="1">
    <source>
        <dbReference type="ARBA" id="ARBA00004141"/>
    </source>
</evidence>
<evidence type="ECO:0000256" key="3">
    <source>
        <dbReference type="ARBA" id="ARBA00022989"/>
    </source>
</evidence>
<feature type="transmembrane region" description="Helical" evidence="6">
    <location>
        <begin position="150"/>
        <end position="167"/>
    </location>
</feature>
<feature type="transmembrane region" description="Helical" evidence="6">
    <location>
        <begin position="375"/>
        <end position="399"/>
    </location>
</feature>
<reference evidence="7 8" key="1">
    <citation type="submission" date="2019-03" db="EMBL/GenBank/DDBJ databases">
        <title>Genomic Encyclopedia of Type Strains, Phase III (KMG-III): the genomes of soil and plant-associated and newly described type strains.</title>
        <authorList>
            <person name="Whitman W."/>
        </authorList>
    </citation>
    <scope>NUCLEOTIDE SEQUENCE [LARGE SCALE GENOMIC DNA]</scope>
    <source>
        <strain evidence="7 8">CECT 8976</strain>
    </source>
</reference>
<dbReference type="PANTHER" id="PTHR11785:SF512">
    <property type="entry name" value="SOBREMESA, ISOFORM B"/>
    <property type="match status" value="1"/>
</dbReference>
<keyword evidence="4 6" id="KW-0472">Membrane</keyword>
<evidence type="ECO:0000256" key="4">
    <source>
        <dbReference type="ARBA" id="ARBA00023136"/>
    </source>
</evidence>
<dbReference type="AlphaFoldDB" id="A0A4R7B621"/>
<feature type="transmembrane region" description="Helical" evidence="6">
    <location>
        <begin position="411"/>
        <end position="431"/>
    </location>
</feature>
<dbReference type="GO" id="GO:0015179">
    <property type="term" value="F:L-amino acid transmembrane transporter activity"/>
    <property type="evidence" value="ECO:0007669"/>
    <property type="project" value="TreeGrafter"/>
</dbReference>
<evidence type="ECO:0000313" key="7">
    <source>
        <dbReference type="EMBL" id="TDR80081.1"/>
    </source>
</evidence>
<keyword evidence="2 6" id="KW-0812">Transmembrane</keyword>
<evidence type="ECO:0000256" key="2">
    <source>
        <dbReference type="ARBA" id="ARBA00022692"/>
    </source>
</evidence>